<dbReference type="RefSeq" id="XP_045257886.1">
    <property type="nucleotide sequence ID" value="XM_045408152.1"/>
</dbReference>
<evidence type="ECO:0000313" key="1">
    <source>
        <dbReference type="EMBL" id="KAF3798726.1"/>
    </source>
</evidence>
<dbReference type="EMBL" id="WVTB01000091">
    <property type="protein sequence ID" value="KAF3798726.1"/>
    <property type="molecule type" value="Genomic_DNA"/>
</dbReference>
<reference evidence="1" key="1">
    <citation type="journal article" date="2020" name="Phytopathology">
        <title>Genome sequence and comparative analysis of Colletotrichum gloeosporioides isolated from Liriodendron leaves.</title>
        <authorList>
            <person name="Fu F.F."/>
            <person name="Hao Z."/>
            <person name="Wang P."/>
            <person name="Lu Y."/>
            <person name="Xue L.J."/>
            <person name="Wei G."/>
            <person name="Tian Y."/>
            <person name="Baishi H."/>
            <person name="Xu H."/>
            <person name="Shi J."/>
            <person name="Cheng T."/>
            <person name="Wang G."/>
            <person name="Yi Y."/>
            <person name="Chen J."/>
        </authorList>
    </citation>
    <scope>NUCLEOTIDE SEQUENCE</scope>
    <source>
        <strain evidence="1">Lc1</strain>
    </source>
</reference>
<gene>
    <name evidence="1" type="ORF">GCG54_00008180</name>
</gene>
<accession>A0A8H4FED7</accession>
<proteinExistence type="predicted"/>
<dbReference type="GeneID" id="69015321"/>
<name>A0A8H4FED7_COLGL</name>
<dbReference type="Proteomes" id="UP000613401">
    <property type="component" value="Unassembled WGS sequence"/>
</dbReference>
<sequence>MDGICRTLSIHCKCSFFQDMPVAALDLYLLFLTTNTLERRPGFPSYTWAGWRMVDPAIKKSDWLSNHPWIIWYKYEPLNGAVSLVWDINQEPAFLEATADDVGYRSRRVFRPGRVTVDHTQYPYPLLQC</sequence>
<protein>
    <submittedName>
        <fullName evidence="1">Uncharacterized protein</fullName>
    </submittedName>
</protein>
<evidence type="ECO:0000313" key="2">
    <source>
        <dbReference type="Proteomes" id="UP000613401"/>
    </source>
</evidence>
<organism evidence="1 2">
    <name type="scientific">Colletotrichum gloeosporioides</name>
    <name type="common">Anthracnose fungus</name>
    <name type="synonym">Glomerella cingulata</name>
    <dbReference type="NCBI Taxonomy" id="474922"/>
    <lineage>
        <taxon>Eukaryota</taxon>
        <taxon>Fungi</taxon>
        <taxon>Dikarya</taxon>
        <taxon>Ascomycota</taxon>
        <taxon>Pezizomycotina</taxon>
        <taxon>Sordariomycetes</taxon>
        <taxon>Hypocreomycetidae</taxon>
        <taxon>Glomerellales</taxon>
        <taxon>Glomerellaceae</taxon>
        <taxon>Colletotrichum</taxon>
        <taxon>Colletotrichum gloeosporioides species complex</taxon>
    </lineage>
</organism>
<keyword evidence="2" id="KW-1185">Reference proteome</keyword>
<dbReference type="AlphaFoldDB" id="A0A8H4FED7"/>
<comment type="caution">
    <text evidence="1">The sequence shown here is derived from an EMBL/GenBank/DDBJ whole genome shotgun (WGS) entry which is preliminary data.</text>
</comment>
<reference evidence="1" key="2">
    <citation type="submission" date="2020-03" db="EMBL/GenBank/DDBJ databases">
        <authorList>
            <person name="Fu F.-F."/>
            <person name="Chen J."/>
        </authorList>
    </citation>
    <scope>NUCLEOTIDE SEQUENCE</scope>
    <source>
        <strain evidence="1">Lc1</strain>
    </source>
</reference>